<dbReference type="Gene3D" id="2.60.40.150">
    <property type="entry name" value="C2 domain"/>
    <property type="match status" value="2"/>
</dbReference>
<dbReference type="PROSITE" id="PS50004">
    <property type="entry name" value="C2"/>
    <property type="match status" value="2"/>
</dbReference>
<organism evidence="5 6">
    <name type="scientific">Parthenolecanium corni</name>
    <dbReference type="NCBI Taxonomy" id="536013"/>
    <lineage>
        <taxon>Eukaryota</taxon>
        <taxon>Metazoa</taxon>
        <taxon>Ecdysozoa</taxon>
        <taxon>Arthropoda</taxon>
        <taxon>Hexapoda</taxon>
        <taxon>Insecta</taxon>
        <taxon>Pterygota</taxon>
        <taxon>Neoptera</taxon>
        <taxon>Paraneoptera</taxon>
        <taxon>Hemiptera</taxon>
        <taxon>Sternorrhyncha</taxon>
        <taxon>Coccoidea</taxon>
        <taxon>Coccidae</taxon>
        <taxon>Parthenolecanium</taxon>
    </lineage>
</organism>
<feature type="compositionally biased region" description="Low complexity" evidence="2">
    <location>
        <begin position="69"/>
        <end position="107"/>
    </location>
</feature>
<dbReference type="GO" id="GO:0098793">
    <property type="term" value="C:presynapse"/>
    <property type="evidence" value="ECO:0007669"/>
    <property type="project" value="GOC"/>
</dbReference>
<feature type="domain" description="C2" evidence="4">
    <location>
        <begin position="284"/>
        <end position="420"/>
    </location>
</feature>
<feature type="transmembrane region" description="Helical" evidence="3">
    <location>
        <begin position="6"/>
        <end position="25"/>
    </location>
</feature>
<feature type="region of interest" description="Disordered" evidence="2">
    <location>
        <begin position="34"/>
        <end position="111"/>
    </location>
</feature>
<dbReference type="SMART" id="SM00239">
    <property type="entry name" value="C2"/>
    <property type="match status" value="2"/>
</dbReference>
<feature type="compositionally biased region" description="Polar residues" evidence="2">
    <location>
        <begin position="56"/>
        <end position="65"/>
    </location>
</feature>
<evidence type="ECO:0000313" key="5">
    <source>
        <dbReference type="EMBL" id="KAK7602888.1"/>
    </source>
</evidence>
<evidence type="ECO:0000256" key="1">
    <source>
        <dbReference type="ARBA" id="ARBA00022737"/>
    </source>
</evidence>
<dbReference type="Proteomes" id="UP001367676">
    <property type="component" value="Unassembled WGS sequence"/>
</dbReference>
<dbReference type="GO" id="GO:0006906">
    <property type="term" value="P:vesicle fusion"/>
    <property type="evidence" value="ECO:0007669"/>
    <property type="project" value="TreeGrafter"/>
</dbReference>
<keyword evidence="3" id="KW-0812">Transmembrane</keyword>
<name>A0AAN9U217_9HEMI</name>
<dbReference type="PRINTS" id="PR00360">
    <property type="entry name" value="C2DOMAIN"/>
</dbReference>
<dbReference type="CDD" id="cd08404">
    <property type="entry name" value="C2B_Synaptotagmin-4"/>
    <property type="match status" value="1"/>
</dbReference>
<dbReference type="InterPro" id="IPR035892">
    <property type="entry name" value="C2_domain_sf"/>
</dbReference>
<dbReference type="AlphaFoldDB" id="A0AAN9U217"/>
<dbReference type="InterPro" id="IPR001565">
    <property type="entry name" value="Synaptotagmin"/>
</dbReference>
<dbReference type="EMBL" id="JBBCAQ010000007">
    <property type="protein sequence ID" value="KAK7602888.1"/>
    <property type="molecule type" value="Genomic_DNA"/>
</dbReference>
<feature type="domain" description="C2" evidence="4">
    <location>
        <begin position="148"/>
        <end position="269"/>
    </location>
</feature>
<dbReference type="PANTHER" id="PTHR10024">
    <property type="entry name" value="SYNAPTOTAGMIN"/>
    <property type="match status" value="1"/>
</dbReference>
<evidence type="ECO:0000256" key="3">
    <source>
        <dbReference type="SAM" id="Phobius"/>
    </source>
</evidence>
<dbReference type="FunFam" id="2.60.40.150:FF:000181">
    <property type="entry name" value="Synaptotagmin 4"/>
    <property type="match status" value="1"/>
</dbReference>
<keyword evidence="6" id="KW-1185">Reference proteome</keyword>
<evidence type="ECO:0000259" key="4">
    <source>
        <dbReference type="PROSITE" id="PS50004"/>
    </source>
</evidence>
<sequence>MWILIAVLTFAVLITFLFFIIRILWRRVQHQKIRKDAPQKPLTLHRRPTPAVKSPATGNAGSNTHYLKKSPSPTGLSPSSGGNSPTSIGSNAPTKSPKESPTSEETSGPSMAEDAIFKTECEVPLNESQACRSSSEVITTSREILTGTLGQLFFSLRYKKDKPSLVVSIVKCQNLPGKDSTHSSADPYVKLQLLPDKQHKVKTRVLKNTRNPVYEEDFAFYGVKPNQLQSTILHFIVLTFDRYSRDEIIGEVFFPLNSIDIINQEDTMYQKDIQPRNLKVKNQGRGEILVSLCWQPAANRLTIVILKARNLPKMDVTGLADPYVKIYLIYKGQRIAKKKTHVKKRTLNPVFNESFVFDIPNGTDELDNVSLEILLLDWDRVTRNEVIGRLDMGAKAICESAQHHWSEVCKAPRRQIADWHKLYE</sequence>
<dbReference type="Pfam" id="PF00168">
    <property type="entry name" value="C2"/>
    <property type="match status" value="2"/>
</dbReference>
<keyword evidence="3" id="KW-0472">Membrane</keyword>
<dbReference type="GO" id="GO:0030424">
    <property type="term" value="C:axon"/>
    <property type="evidence" value="ECO:0007669"/>
    <property type="project" value="TreeGrafter"/>
</dbReference>
<dbReference type="GO" id="GO:0030276">
    <property type="term" value="F:clathrin binding"/>
    <property type="evidence" value="ECO:0007669"/>
    <property type="project" value="TreeGrafter"/>
</dbReference>
<dbReference type="InterPro" id="IPR000008">
    <property type="entry name" value="C2_dom"/>
</dbReference>
<dbReference type="GO" id="GO:0000149">
    <property type="term" value="F:SNARE binding"/>
    <property type="evidence" value="ECO:0007669"/>
    <property type="project" value="TreeGrafter"/>
</dbReference>
<dbReference type="PANTHER" id="PTHR10024:SF369">
    <property type="entry name" value="FI18813P1"/>
    <property type="match status" value="1"/>
</dbReference>
<evidence type="ECO:0000313" key="6">
    <source>
        <dbReference type="Proteomes" id="UP001367676"/>
    </source>
</evidence>
<dbReference type="GO" id="GO:0005544">
    <property type="term" value="F:calcium-dependent phospholipid binding"/>
    <property type="evidence" value="ECO:0007669"/>
    <property type="project" value="TreeGrafter"/>
</dbReference>
<dbReference type="GO" id="GO:0070382">
    <property type="term" value="C:exocytic vesicle"/>
    <property type="evidence" value="ECO:0007669"/>
    <property type="project" value="TreeGrafter"/>
</dbReference>
<protein>
    <recommendedName>
        <fullName evidence="4">C2 domain-containing protein</fullName>
    </recommendedName>
</protein>
<reference evidence="5 6" key="1">
    <citation type="submission" date="2024-03" db="EMBL/GenBank/DDBJ databases">
        <title>Adaptation during the transition from Ophiocordyceps entomopathogen to insect associate is accompanied by gene loss and intensified selection.</title>
        <authorList>
            <person name="Ward C.M."/>
            <person name="Onetto C.A."/>
            <person name="Borneman A.R."/>
        </authorList>
    </citation>
    <scope>NUCLEOTIDE SEQUENCE [LARGE SCALE GENOMIC DNA]</scope>
    <source>
        <strain evidence="5">AWRI1</strain>
        <tissue evidence="5">Single Adult Female</tissue>
    </source>
</reference>
<evidence type="ECO:0000256" key="2">
    <source>
        <dbReference type="SAM" id="MobiDB-lite"/>
    </source>
</evidence>
<dbReference type="GO" id="GO:0048791">
    <property type="term" value="P:calcium ion-regulated exocytosis of neurotransmitter"/>
    <property type="evidence" value="ECO:0007669"/>
    <property type="project" value="TreeGrafter"/>
</dbReference>
<dbReference type="FunFam" id="2.60.40.150:FF:000039">
    <property type="entry name" value="Synaptotagmin 11"/>
    <property type="match status" value="1"/>
</dbReference>
<dbReference type="GO" id="GO:0005886">
    <property type="term" value="C:plasma membrane"/>
    <property type="evidence" value="ECO:0007669"/>
    <property type="project" value="TreeGrafter"/>
</dbReference>
<comment type="caution">
    <text evidence="5">The sequence shown here is derived from an EMBL/GenBank/DDBJ whole genome shotgun (WGS) entry which is preliminary data.</text>
</comment>
<dbReference type="PRINTS" id="PR00399">
    <property type="entry name" value="SYNAPTOTAGMN"/>
</dbReference>
<accession>A0AAN9U217</accession>
<proteinExistence type="predicted"/>
<dbReference type="CDD" id="cd08388">
    <property type="entry name" value="C2A_Synaptotagmin-4-11"/>
    <property type="match status" value="1"/>
</dbReference>
<dbReference type="SUPFAM" id="SSF49562">
    <property type="entry name" value="C2 domain (Calcium/lipid-binding domain, CaLB)"/>
    <property type="match status" value="2"/>
</dbReference>
<dbReference type="GO" id="GO:0005509">
    <property type="term" value="F:calcium ion binding"/>
    <property type="evidence" value="ECO:0007669"/>
    <property type="project" value="TreeGrafter"/>
</dbReference>
<keyword evidence="3" id="KW-1133">Transmembrane helix</keyword>
<gene>
    <name evidence="5" type="ORF">V9T40_006862</name>
</gene>
<keyword evidence="1" id="KW-0677">Repeat</keyword>
<dbReference type="GO" id="GO:0001786">
    <property type="term" value="F:phosphatidylserine binding"/>
    <property type="evidence" value="ECO:0007669"/>
    <property type="project" value="TreeGrafter"/>
</dbReference>